<dbReference type="Proteomes" id="UP000663852">
    <property type="component" value="Unassembled WGS sequence"/>
</dbReference>
<dbReference type="Proteomes" id="UP000663828">
    <property type="component" value="Unassembled WGS sequence"/>
</dbReference>
<evidence type="ECO:0000256" key="12">
    <source>
        <dbReference type="SAM" id="MobiDB-lite"/>
    </source>
</evidence>
<keyword evidence="2" id="KW-0488">Methylation</keyword>
<feature type="domain" description="LIM zinc-binding" evidence="13">
    <location>
        <begin position="79"/>
        <end position="139"/>
    </location>
</feature>
<evidence type="ECO:0000313" key="14">
    <source>
        <dbReference type="EMBL" id="CAF0876439.1"/>
    </source>
</evidence>
<dbReference type="AlphaFoldDB" id="A0A813XXW5"/>
<gene>
    <name evidence="15" type="ORF">EDS130_LOCUS19991</name>
    <name evidence="14" type="ORF">XAT740_LOCUS6766</name>
</gene>
<evidence type="ECO:0000259" key="13">
    <source>
        <dbReference type="PROSITE" id="PS50023"/>
    </source>
</evidence>
<feature type="region of interest" description="Disordered" evidence="12">
    <location>
        <begin position="148"/>
        <end position="207"/>
    </location>
</feature>
<keyword evidence="6" id="KW-0007">Acetylation</keyword>
<feature type="domain" description="LIM zinc-binding" evidence="13">
    <location>
        <begin position="244"/>
        <end position="304"/>
    </location>
</feature>
<evidence type="ECO:0000256" key="5">
    <source>
        <dbReference type="ARBA" id="ARBA00022833"/>
    </source>
</evidence>
<evidence type="ECO:0000256" key="9">
    <source>
        <dbReference type="ARBA" id="ARBA00055254"/>
    </source>
</evidence>
<dbReference type="FunFam" id="2.10.110.10:FF:000054">
    <property type="entry name" value="Cysteine-rich protein 1"/>
    <property type="match status" value="1"/>
</dbReference>
<dbReference type="CDD" id="cd09326">
    <property type="entry name" value="LIM_CRP_like"/>
    <property type="match status" value="2"/>
</dbReference>
<dbReference type="GO" id="GO:0005634">
    <property type="term" value="C:nucleus"/>
    <property type="evidence" value="ECO:0007669"/>
    <property type="project" value="UniProtKB-SubCell"/>
</dbReference>
<evidence type="ECO:0000313" key="16">
    <source>
        <dbReference type="Proteomes" id="UP000663828"/>
    </source>
</evidence>
<evidence type="ECO:0000256" key="8">
    <source>
        <dbReference type="ARBA" id="ARBA00023242"/>
    </source>
</evidence>
<name>A0A813XXW5_ADIRI</name>
<evidence type="ECO:0000256" key="1">
    <source>
        <dbReference type="ARBA" id="ARBA00004123"/>
    </source>
</evidence>
<comment type="caution">
    <text evidence="14">The sequence shown here is derived from an EMBL/GenBank/DDBJ whole genome shotgun (WGS) entry which is preliminary data.</text>
</comment>
<dbReference type="SUPFAM" id="SSF57716">
    <property type="entry name" value="Glucocorticoid receptor-like (DNA-binding domain)"/>
    <property type="match status" value="4"/>
</dbReference>
<dbReference type="PANTHER" id="PTHR24215">
    <property type="entry name" value="RHO-GTPASE-ACTIVATING PROTEIN LRG1"/>
    <property type="match status" value="1"/>
</dbReference>
<evidence type="ECO:0000256" key="3">
    <source>
        <dbReference type="ARBA" id="ARBA00022723"/>
    </source>
</evidence>
<evidence type="ECO:0000313" key="15">
    <source>
        <dbReference type="EMBL" id="CAF1101032.1"/>
    </source>
</evidence>
<dbReference type="FunFam" id="2.10.110.10:FF:000001">
    <property type="entry name" value="Cysteine and glycine-rich protein 1"/>
    <property type="match status" value="1"/>
</dbReference>
<comment type="subcellular location">
    <subcellularLocation>
        <location evidence="1">Nucleus</location>
    </subcellularLocation>
</comment>
<dbReference type="GO" id="GO:0046872">
    <property type="term" value="F:metal ion binding"/>
    <property type="evidence" value="ECO:0007669"/>
    <property type="project" value="UniProtKB-KW"/>
</dbReference>
<evidence type="ECO:0000256" key="4">
    <source>
        <dbReference type="ARBA" id="ARBA00022737"/>
    </source>
</evidence>
<dbReference type="SMART" id="SM00132">
    <property type="entry name" value="LIM"/>
    <property type="match status" value="2"/>
</dbReference>
<dbReference type="PROSITE" id="PS00478">
    <property type="entry name" value="LIM_DOMAIN_1"/>
    <property type="match status" value="2"/>
</dbReference>
<dbReference type="GO" id="GO:0005737">
    <property type="term" value="C:cytoplasm"/>
    <property type="evidence" value="ECO:0007669"/>
    <property type="project" value="TreeGrafter"/>
</dbReference>
<keyword evidence="4" id="KW-0677">Repeat</keyword>
<feature type="compositionally biased region" description="Polar residues" evidence="12">
    <location>
        <begin position="161"/>
        <end position="186"/>
    </location>
</feature>
<protein>
    <recommendedName>
        <fullName evidence="10">Cysteine-rich protein 1</fullName>
    </recommendedName>
</protein>
<dbReference type="Gene3D" id="2.10.110.10">
    <property type="entry name" value="Cysteine Rich Protein"/>
    <property type="match status" value="2"/>
</dbReference>
<dbReference type="OrthoDB" id="8062037at2759"/>
<proteinExistence type="predicted"/>
<accession>A0A813XXW5</accession>
<dbReference type="EMBL" id="CAJNOR010000311">
    <property type="protein sequence ID" value="CAF0876439.1"/>
    <property type="molecule type" value="Genomic_DNA"/>
</dbReference>
<reference evidence="14" key="1">
    <citation type="submission" date="2021-02" db="EMBL/GenBank/DDBJ databases">
        <authorList>
            <person name="Nowell W R."/>
        </authorList>
    </citation>
    <scope>NUCLEOTIDE SEQUENCE</scope>
</reference>
<keyword evidence="3 11" id="KW-0479">Metal-binding</keyword>
<evidence type="ECO:0000256" key="10">
    <source>
        <dbReference type="ARBA" id="ARBA00072537"/>
    </source>
</evidence>
<dbReference type="PANTHER" id="PTHR24215:SF35">
    <property type="entry name" value="MUSCLE LIM PROTEIN MLP84B"/>
    <property type="match status" value="1"/>
</dbReference>
<keyword evidence="16" id="KW-1185">Reference proteome</keyword>
<keyword evidence="8" id="KW-0539">Nucleus</keyword>
<dbReference type="EMBL" id="CAJNOJ010000097">
    <property type="protein sequence ID" value="CAF1101032.1"/>
    <property type="molecule type" value="Genomic_DNA"/>
</dbReference>
<dbReference type="Pfam" id="PF00412">
    <property type="entry name" value="LIM"/>
    <property type="match status" value="2"/>
</dbReference>
<dbReference type="GO" id="GO:0030036">
    <property type="term" value="P:actin cytoskeleton organization"/>
    <property type="evidence" value="ECO:0007669"/>
    <property type="project" value="TreeGrafter"/>
</dbReference>
<keyword evidence="7 11" id="KW-0440">LIM domain</keyword>
<sequence length="320" mass="35163">MRRRTVFAKDMRRTPPSPTPRFSRTFDLLLSRYPESADLLTIHSTNKTSPVMTSYRRSDLLDEKSSAKQPLWRVSVSAPLCAFCNKSVYPAEEVNAAGQKFHKLCLKCTSCNTLLNTGNLNEREKKIYCVSCYRRQFGPRGVGRGLATALPTDLETPPNSPYTNSEENDSVNEINNTDQNGFNLETSIGSSPSRTSSDDDSRQANSLPFVTGITPRQKPVTINRPTSASVTSGAAFKMMNISQNICPRCSKTVYSAEEVKAAGKSFHKRCYTCAHCKGSISGGRYCEHDGELYDNNCYQRLFGPKGVGFGVGAGALSTGK</sequence>
<organism evidence="14 16">
    <name type="scientific">Adineta ricciae</name>
    <name type="common">Rotifer</name>
    <dbReference type="NCBI Taxonomy" id="249248"/>
    <lineage>
        <taxon>Eukaryota</taxon>
        <taxon>Metazoa</taxon>
        <taxon>Spiralia</taxon>
        <taxon>Gnathifera</taxon>
        <taxon>Rotifera</taxon>
        <taxon>Eurotatoria</taxon>
        <taxon>Bdelloidea</taxon>
        <taxon>Adinetida</taxon>
        <taxon>Adinetidae</taxon>
        <taxon>Adineta</taxon>
    </lineage>
</organism>
<evidence type="ECO:0000256" key="6">
    <source>
        <dbReference type="ARBA" id="ARBA00022990"/>
    </source>
</evidence>
<comment type="function">
    <text evidence="9">Seems to have a role in zinc absorption and may function as an intracellular zinc transport protein.</text>
</comment>
<evidence type="ECO:0000256" key="2">
    <source>
        <dbReference type="ARBA" id="ARBA00022481"/>
    </source>
</evidence>
<dbReference type="PROSITE" id="PS50023">
    <property type="entry name" value="LIM_DOMAIN_2"/>
    <property type="match status" value="2"/>
</dbReference>
<keyword evidence="5 11" id="KW-0862">Zinc</keyword>
<evidence type="ECO:0000256" key="7">
    <source>
        <dbReference type="ARBA" id="ARBA00023038"/>
    </source>
</evidence>
<dbReference type="InterPro" id="IPR001781">
    <property type="entry name" value="Znf_LIM"/>
</dbReference>
<evidence type="ECO:0000256" key="11">
    <source>
        <dbReference type="PROSITE-ProRule" id="PRU00125"/>
    </source>
</evidence>